<evidence type="ECO:0000313" key="2">
    <source>
        <dbReference type="Proteomes" id="UP000509367"/>
    </source>
</evidence>
<accession>A0A6N1VGM1</accession>
<dbReference type="RefSeq" id="WP_175277922.1">
    <property type="nucleotide sequence ID" value="NZ_CP054836.1"/>
</dbReference>
<gene>
    <name evidence="1" type="ORF">HTY61_17030</name>
</gene>
<dbReference type="CDD" id="cd06154">
    <property type="entry name" value="YjgF_YER057c_UK114_like_6"/>
    <property type="match status" value="1"/>
</dbReference>
<dbReference type="PANTHER" id="PTHR43857">
    <property type="entry name" value="BLR7761 PROTEIN"/>
    <property type="match status" value="1"/>
</dbReference>
<sequence length="131" mass="13812">MTAKRQNISSGSKFEEAYGYSRAVKVGDTVFISGTIGMDFATGEMSADPVEQLRQVIKNIEPALEKAGGSLKDVVQITTYVTEPEVFTAIGPELGKIFGDIRPTNAALVVAFPVPDVKVEISATAVIGCGS</sequence>
<organism evidence="1 2">
    <name type="scientific">Oricola thermophila</name>
    <dbReference type="NCBI Taxonomy" id="2742145"/>
    <lineage>
        <taxon>Bacteria</taxon>
        <taxon>Pseudomonadati</taxon>
        <taxon>Pseudomonadota</taxon>
        <taxon>Alphaproteobacteria</taxon>
        <taxon>Hyphomicrobiales</taxon>
        <taxon>Ahrensiaceae</taxon>
        <taxon>Oricola</taxon>
    </lineage>
</organism>
<evidence type="ECO:0000313" key="1">
    <source>
        <dbReference type="EMBL" id="QKV20031.1"/>
    </source>
</evidence>
<dbReference type="PANTHER" id="PTHR43857:SF1">
    <property type="entry name" value="YJGH FAMILY PROTEIN"/>
    <property type="match status" value="1"/>
</dbReference>
<dbReference type="InterPro" id="IPR006175">
    <property type="entry name" value="YjgF/YER057c/UK114"/>
</dbReference>
<dbReference type="AlphaFoldDB" id="A0A6N1VGM1"/>
<keyword evidence="2" id="KW-1185">Reference proteome</keyword>
<dbReference type="Gene3D" id="3.30.1330.40">
    <property type="entry name" value="RutC-like"/>
    <property type="match status" value="1"/>
</dbReference>
<dbReference type="Pfam" id="PF01042">
    <property type="entry name" value="Ribonuc_L-PSP"/>
    <property type="match status" value="1"/>
</dbReference>
<protein>
    <submittedName>
        <fullName evidence="1">RidA family protein</fullName>
    </submittedName>
</protein>
<dbReference type="EMBL" id="CP054836">
    <property type="protein sequence ID" value="QKV20031.1"/>
    <property type="molecule type" value="Genomic_DNA"/>
</dbReference>
<dbReference type="Proteomes" id="UP000509367">
    <property type="component" value="Chromosome"/>
</dbReference>
<dbReference type="InterPro" id="IPR035959">
    <property type="entry name" value="RutC-like_sf"/>
</dbReference>
<dbReference type="SUPFAM" id="SSF55298">
    <property type="entry name" value="YjgF-like"/>
    <property type="match status" value="1"/>
</dbReference>
<proteinExistence type="predicted"/>
<reference evidence="1 2" key="1">
    <citation type="submission" date="2020-06" db="EMBL/GenBank/DDBJ databases">
        <title>Oricola thermophila sp. nov. isolated from a tidal sediments.</title>
        <authorList>
            <person name="Kwon K.K."/>
            <person name="Yang S.-H."/>
            <person name="Park M.-J."/>
        </authorList>
    </citation>
    <scope>NUCLEOTIDE SEQUENCE [LARGE SCALE GENOMIC DNA]</scope>
    <source>
        <strain evidence="1 2">MEBiC13590</strain>
    </source>
</reference>
<dbReference type="KEGG" id="orm:HTY61_17030"/>
<name>A0A6N1VGM1_9HYPH</name>